<dbReference type="RefSeq" id="WP_344929700.1">
    <property type="nucleotide sequence ID" value="NZ_BAAAYK010000038.1"/>
</dbReference>
<name>A0ABP6RWW5_9PSEU</name>
<evidence type="ECO:0000313" key="2">
    <source>
        <dbReference type="Proteomes" id="UP001500483"/>
    </source>
</evidence>
<dbReference type="EMBL" id="BAAAYK010000038">
    <property type="protein sequence ID" value="GAA3362207.1"/>
    <property type="molecule type" value="Genomic_DNA"/>
</dbReference>
<comment type="caution">
    <text evidence="1">The sequence shown here is derived from an EMBL/GenBank/DDBJ whole genome shotgun (WGS) entry which is preliminary data.</text>
</comment>
<accession>A0ABP6RWW5</accession>
<protein>
    <recommendedName>
        <fullName evidence="3">DUF222 domain-containing protein</fullName>
    </recommendedName>
</protein>
<gene>
    <name evidence="1" type="ORF">GCM10020366_49220</name>
</gene>
<keyword evidence="2" id="KW-1185">Reference proteome</keyword>
<sequence>MGIKRGRSHLCGSARTLSGRPCRNKVRSSYPSRYCKEHRFCGRRGAFRVHADDVRDRRRREREAVAVLVADPWPRTVQQRCLAVVDGATWEEFLAQRANRACRVLADVAARVERADRLSAARLHDLVLGGAERDDAVRRVAAAVAVAVSRRVGDPAEVAFAVRVLGVFCCASAAEVERCPCRRAVVERFGPRVAADKLARGLPERLAA</sequence>
<evidence type="ECO:0000313" key="1">
    <source>
        <dbReference type="EMBL" id="GAA3362207.1"/>
    </source>
</evidence>
<reference evidence="2" key="1">
    <citation type="journal article" date="2019" name="Int. J. Syst. Evol. Microbiol.">
        <title>The Global Catalogue of Microorganisms (GCM) 10K type strain sequencing project: providing services to taxonomists for standard genome sequencing and annotation.</title>
        <authorList>
            <consortium name="The Broad Institute Genomics Platform"/>
            <consortium name="The Broad Institute Genome Sequencing Center for Infectious Disease"/>
            <person name="Wu L."/>
            <person name="Ma J."/>
        </authorList>
    </citation>
    <scope>NUCLEOTIDE SEQUENCE [LARGE SCALE GENOMIC DNA]</scope>
    <source>
        <strain evidence="2">JCM 9687</strain>
    </source>
</reference>
<proteinExistence type="predicted"/>
<evidence type="ECO:0008006" key="3">
    <source>
        <dbReference type="Google" id="ProtNLM"/>
    </source>
</evidence>
<dbReference type="Proteomes" id="UP001500483">
    <property type="component" value="Unassembled WGS sequence"/>
</dbReference>
<organism evidence="1 2">
    <name type="scientific">Saccharopolyspora gregorii</name>
    <dbReference type="NCBI Taxonomy" id="33914"/>
    <lineage>
        <taxon>Bacteria</taxon>
        <taxon>Bacillati</taxon>
        <taxon>Actinomycetota</taxon>
        <taxon>Actinomycetes</taxon>
        <taxon>Pseudonocardiales</taxon>
        <taxon>Pseudonocardiaceae</taxon>
        <taxon>Saccharopolyspora</taxon>
    </lineage>
</organism>